<gene>
    <name evidence="2" type="ORF">EKD16_04260</name>
</gene>
<sequence length="108" mass="11557">MIIWRGWGILALLITVLFCLPAGLGIEALLGSEFVPFGIAAALVLAGVSVFLLGQRLNAPRPGYHPQTGQPVLYRNQHTLFFVPMQYVGFVLLGASVLLLVAGVVTIL</sequence>
<dbReference type="KEGG" id="strr:EKD16_04260"/>
<proteinExistence type="predicted"/>
<evidence type="ECO:0000256" key="1">
    <source>
        <dbReference type="SAM" id="Phobius"/>
    </source>
</evidence>
<keyword evidence="1" id="KW-1133">Transmembrane helix</keyword>
<protein>
    <submittedName>
        <fullName evidence="2">Uncharacterized protein</fullName>
    </submittedName>
</protein>
<keyword evidence="1" id="KW-0472">Membrane</keyword>
<feature type="transmembrane region" description="Helical" evidence="1">
    <location>
        <begin position="87"/>
        <end position="107"/>
    </location>
</feature>
<evidence type="ECO:0000313" key="2">
    <source>
        <dbReference type="EMBL" id="QBI52660.1"/>
    </source>
</evidence>
<feature type="transmembrane region" description="Helical" evidence="1">
    <location>
        <begin position="35"/>
        <end position="54"/>
    </location>
</feature>
<dbReference type="Proteomes" id="UP000292235">
    <property type="component" value="Chromosome"/>
</dbReference>
<dbReference type="AlphaFoldDB" id="A0A4P6PY90"/>
<dbReference type="EMBL" id="CP036455">
    <property type="protein sequence ID" value="QBI52660.1"/>
    <property type="molecule type" value="Genomic_DNA"/>
</dbReference>
<dbReference type="OrthoDB" id="769710at2"/>
<keyword evidence="1" id="KW-0812">Transmembrane</keyword>
<dbReference type="RefSeq" id="WP_131097176.1">
    <property type="nucleotide sequence ID" value="NZ_CP036455.1"/>
</dbReference>
<accession>A0A4P6PY90</accession>
<name>A0A4P6PY90_9ACTN</name>
<evidence type="ECO:0000313" key="3">
    <source>
        <dbReference type="Proteomes" id="UP000292235"/>
    </source>
</evidence>
<reference evidence="2 3" key="1">
    <citation type="submission" date="2019-02" db="EMBL/GenBank/DDBJ databases">
        <authorList>
            <person name="Khodamoradi S."/>
            <person name="Hahnke R.L."/>
            <person name="Kaempfer P."/>
            <person name="Schumann P."/>
            <person name="Rohde M."/>
            <person name="Steinert M."/>
            <person name="Luzhetskyy A."/>
            <person name="Wink J."/>
            <person name="Ruckert C."/>
        </authorList>
    </citation>
    <scope>NUCLEOTIDE SEQUENCE [LARGE SCALE GENOMIC DNA]</scope>
    <source>
        <strain evidence="2 3">M2</strain>
    </source>
</reference>
<organism evidence="2 3">
    <name type="scientific">Streptomonospora litoralis</name>
    <dbReference type="NCBI Taxonomy" id="2498135"/>
    <lineage>
        <taxon>Bacteria</taxon>
        <taxon>Bacillati</taxon>
        <taxon>Actinomycetota</taxon>
        <taxon>Actinomycetes</taxon>
        <taxon>Streptosporangiales</taxon>
        <taxon>Nocardiopsidaceae</taxon>
        <taxon>Streptomonospora</taxon>
    </lineage>
</organism>
<keyword evidence="3" id="KW-1185">Reference proteome</keyword>